<reference evidence="1 2" key="1">
    <citation type="submission" date="2019-01" db="EMBL/GenBank/DDBJ databases">
        <title>A draft genome assembly of the solar-powered sea slug Elysia chlorotica.</title>
        <authorList>
            <person name="Cai H."/>
            <person name="Li Q."/>
            <person name="Fang X."/>
            <person name="Li J."/>
            <person name="Curtis N.E."/>
            <person name="Altenburger A."/>
            <person name="Shibata T."/>
            <person name="Feng M."/>
            <person name="Maeda T."/>
            <person name="Schwartz J.A."/>
            <person name="Shigenobu S."/>
            <person name="Lundholm N."/>
            <person name="Nishiyama T."/>
            <person name="Yang H."/>
            <person name="Hasebe M."/>
            <person name="Li S."/>
            <person name="Pierce S.K."/>
            <person name="Wang J."/>
        </authorList>
    </citation>
    <scope>NUCLEOTIDE SEQUENCE [LARGE SCALE GENOMIC DNA]</scope>
    <source>
        <strain evidence="1">EC2010</strain>
        <tissue evidence="1">Whole organism of an adult</tissue>
    </source>
</reference>
<evidence type="ECO:0000313" key="2">
    <source>
        <dbReference type="Proteomes" id="UP000271974"/>
    </source>
</evidence>
<dbReference type="AlphaFoldDB" id="A0A3S1BMP7"/>
<name>A0A3S1BMP7_ELYCH</name>
<dbReference type="OrthoDB" id="6140949at2759"/>
<comment type="caution">
    <text evidence="1">The sequence shown here is derived from an EMBL/GenBank/DDBJ whole genome shotgun (WGS) entry which is preliminary data.</text>
</comment>
<accession>A0A3S1BMP7</accession>
<sequence>MRTLPRLPTKAIMCWALVATCVCSVLLLGGLSGHHSSSSSSTSSSSGLGFTLISNSKKPAKKTYVGNTGTFVFYHLKARNYTVDPETMKLCKETALTQCQPPPLRSEVERAKDRARRPPFKFGMLRMPPFMSGDELSFEHCQYDNCRFVGTGRQYAKEVDGYFVYVVGMKDREFRVPKDRRPDQVYFMGTWEAPIFTAT</sequence>
<gene>
    <name evidence="1" type="ORF">EGW08_021597</name>
</gene>
<evidence type="ECO:0000313" key="1">
    <source>
        <dbReference type="EMBL" id="RUS70639.1"/>
    </source>
</evidence>
<dbReference type="EMBL" id="RQTK01001362">
    <property type="protein sequence ID" value="RUS70639.1"/>
    <property type="molecule type" value="Genomic_DNA"/>
</dbReference>
<protein>
    <submittedName>
        <fullName evidence="1">Uncharacterized protein</fullName>
    </submittedName>
</protein>
<keyword evidence="2" id="KW-1185">Reference proteome</keyword>
<proteinExistence type="predicted"/>
<dbReference type="Proteomes" id="UP000271974">
    <property type="component" value="Unassembled WGS sequence"/>
</dbReference>
<feature type="non-terminal residue" evidence="1">
    <location>
        <position position="199"/>
    </location>
</feature>
<organism evidence="1 2">
    <name type="scientific">Elysia chlorotica</name>
    <name type="common">Eastern emerald elysia</name>
    <name type="synonym">Sea slug</name>
    <dbReference type="NCBI Taxonomy" id="188477"/>
    <lineage>
        <taxon>Eukaryota</taxon>
        <taxon>Metazoa</taxon>
        <taxon>Spiralia</taxon>
        <taxon>Lophotrochozoa</taxon>
        <taxon>Mollusca</taxon>
        <taxon>Gastropoda</taxon>
        <taxon>Heterobranchia</taxon>
        <taxon>Euthyneura</taxon>
        <taxon>Panpulmonata</taxon>
        <taxon>Sacoglossa</taxon>
        <taxon>Placobranchoidea</taxon>
        <taxon>Plakobranchidae</taxon>
        <taxon>Elysia</taxon>
    </lineage>
</organism>